<dbReference type="SUPFAM" id="SSF161098">
    <property type="entry name" value="MetI-like"/>
    <property type="match status" value="1"/>
</dbReference>
<gene>
    <name evidence="10" type="ORF">N5C05_19360</name>
</gene>
<dbReference type="AlphaFoldDB" id="A0AA42N529"/>
<keyword evidence="4" id="KW-1003">Cell membrane</keyword>
<feature type="transmembrane region" description="Helical" evidence="8">
    <location>
        <begin position="284"/>
        <end position="305"/>
    </location>
</feature>
<evidence type="ECO:0000259" key="9">
    <source>
        <dbReference type="PROSITE" id="PS50928"/>
    </source>
</evidence>
<feature type="transmembrane region" description="Helical" evidence="8">
    <location>
        <begin position="339"/>
        <end position="360"/>
    </location>
</feature>
<dbReference type="GO" id="GO:0055085">
    <property type="term" value="P:transmembrane transport"/>
    <property type="evidence" value="ECO:0007669"/>
    <property type="project" value="InterPro"/>
</dbReference>
<feature type="transmembrane region" description="Helical" evidence="8">
    <location>
        <begin position="380"/>
        <end position="403"/>
    </location>
</feature>
<dbReference type="Gene3D" id="1.10.3720.10">
    <property type="entry name" value="MetI-like"/>
    <property type="match status" value="1"/>
</dbReference>
<accession>A0AA42N529</accession>
<sequence length="415" mass="45795">MATTVSLTEFAGLTLKQKLARAERINRLKAQGLILPLLVFLFVVFLLPIGVLLYKSVENPEVVGSLPRTVEAISTWDGRGLPDEPVYRALTLDLADARKNQTIGDLSKRLNMELAGYRSLLAKTGRALPFKQEPASFKDALENLDERWGDPAYWQVIRRNDSGVTSYFLLASLDHRIDDLGELASATPDQAIYLDIFARTFWMGLVITAICLVLAYPLAYLLANLPTRTSNLLMILVLLPFWTSILVRVAAWIVLLQSGGLINSALIAMGVIDQPLQLVFNRTGVYVAMVHIMLPFMILPIFSVMKGISPSYMRAAISLGCHPFASFWRVYFPQTLAGVGAGCLLVFILSIGYYITPALLGSPGDQMISYFVAFYTNSTINWGMATALGGLLLLATMLLYVVYSWLVGASRLRLG</sequence>
<evidence type="ECO:0000256" key="1">
    <source>
        <dbReference type="ARBA" id="ARBA00004651"/>
    </source>
</evidence>
<dbReference type="Proteomes" id="UP001158730">
    <property type="component" value="Unassembled WGS sequence"/>
</dbReference>
<feature type="domain" description="ABC transmembrane type-1" evidence="9">
    <location>
        <begin position="197"/>
        <end position="403"/>
    </location>
</feature>
<comment type="subcellular location">
    <subcellularLocation>
        <location evidence="1 8">Cell membrane</location>
        <topology evidence="1 8">Multi-pass membrane protein</topology>
    </subcellularLocation>
</comment>
<dbReference type="RefSeq" id="WP_280055155.1">
    <property type="nucleotide sequence ID" value="NZ_JAOBYN010000021.1"/>
</dbReference>
<evidence type="ECO:0000256" key="3">
    <source>
        <dbReference type="ARBA" id="ARBA00022448"/>
    </source>
</evidence>
<comment type="similarity">
    <text evidence="2">Belongs to the binding-protein-dependent transport system permease family. CysTW subfamily.</text>
</comment>
<keyword evidence="5 8" id="KW-0812">Transmembrane</keyword>
<dbReference type="InterPro" id="IPR035906">
    <property type="entry name" value="MetI-like_sf"/>
</dbReference>
<evidence type="ECO:0000256" key="4">
    <source>
        <dbReference type="ARBA" id="ARBA00022475"/>
    </source>
</evidence>
<protein>
    <submittedName>
        <fullName evidence="10">ABC transporter permease</fullName>
    </submittedName>
</protein>
<evidence type="ECO:0000313" key="11">
    <source>
        <dbReference type="Proteomes" id="UP001158730"/>
    </source>
</evidence>
<dbReference type="Pfam" id="PF00528">
    <property type="entry name" value="BPD_transp_1"/>
    <property type="match status" value="1"/>
</dbReference>
<keyword evidence="7 8" id="KW-0472">Membrane</keyword>
<keyword evidence="3 8" id="KW-0813">Transport</keyword>
<dbReference type="InterPro" id="IPR000515">
    <property type="entry name" value="MetI-like"/>
</dbReference>
<organism evidence="10 11">
    <name type="scientific">Aquipseudomonas alcaligenes</name>
    <name type="common">Pseudomonas alcaligenes</name>
    <dbReference type="NCBI Taxonomy" id="43263"/>
    <lineage>
        <taxon>Bacteria</taxon>
        <taxon>Pseudomonadati</taxon>
        <taxon>Pseudomonadota</taxon>
        <taxon>Gammaproteobacteria</taxon>
        <taxon>Pseudomonadales</taxon>
        <taxon>Pseudomonadaceae</taxon>
        <taxon>Aquipseudomonas</taxon>
    </lineage>
</organism>
<dbReference type="EMBL" id="JAOBYN010000021">
    <property type="protein sequence ID" value="MDH1056905.1"/>
    <property type="molecule type" value="Genomic_DNA"/>
</dbReference>
<feature type="transmembrane region" description="Helical" evidence="8">
    <location>
        <begin position="201"/>
        <end position="223"/>
    </location>
</feature>
<evidence type="ECO:0000256" key="7">
    <source>
        <dbReference type="ARBA" id="ARBA00023136"/>
    </source>
</evidence>
<proteinExistence type="inferred from homology"/>
<evidence type="ECO:0000256" key="8">
    <source>
        <dbReference type="RuleBase" id="RU363032"/>
    </source>
</evidence>
<evidence type="ECO:0000256" key="2">
    <source>
        <dbReference type="ARBA" id="ARBA00007069"/>
    </source>
</evidence>
<dbReference type="CDD" id="cd06261">
    <property type="entry name" value="TM_PBP2"/>
    <property type="match status" value="1"/>
</dbReference>
<evidence type="ECO:0000313" key="10">
    <source>
        <dbReference type="EMBL" id="MDH1056905.1"/>
    </source>
</evidence>
<dbReference type="PROSITE" id="PS50928">
    <property type="entry name" value="ABC_TM1"/>
    <property type="match status" value="1"/>
</dbReference>
<comment type="caution">
    <text evidence="10">The sequence shown here is derived from an EMBL/GenBank/DDBJ whole genome shotgun (WGS) entry which is preliminary data.</text>
</comment>
<feature type="transmembrane region" description="Helical" evidence="8">
    <location>
        <begin position="33"/>
        <end position="54"/>
    </location>
</feature>
<name>A0AA42N529_AQUAC</name>
<dbReference type="PANTHER" id="PTHR42929:SF5">
    <property type="entry name" value="ABC TRANSPORTER PERMEASE PROTEIN"/>
    <property type="match status" value="1"/>
</dbReference>
<dbReference type="PANTHER" id="PTHR42929">
    <property type="entry name" value="INNER MEMBRANE ABC TRANSPORTER PERMEASE PROTEIN YDCU-RELATED-RELATED"/>
    <property type="match status" value="1"/>
</dbReference>
<evidence type="ECO:0000256" key="6">
    <source>
        <dbReference type="ARBA" id="ARBA00022989"/>
    </source>
</evidence>
<evidence type="ECO:0000256" key="5">
    <source>
        <dbReference type="ARBA" id="ARBA00022692"/>
    </source>
</evidence>
<feature type="transmembrane region" description="Helical" evidence="8">
    <location>
        <begin position="230"/>
        <end position="247"/>
    </location>
</feature>
<keyword evidence="6 8" id="KW-1133">Transmembrane helix</keyword>
<dbReference type="GO" id="GO:0005886">
    <property type="term" value="C:plasma membrane"/>
    <property type="evidence" value="ECO:0007669"/>
    <property type="project" value="UniProtKB-SubCell"/>
</dbReference>
<reference evidence="10" key="1">
    <citation type="submission" date="2022-09" db="EMBL/GenBank/DDBJ databases">
        <title>Intensive care unit water sources are persistently colonized with multi-drug resistant bacteria and are the site of extensive horizontal gene transfer of antibiotic resistance genes.</title>
        <authorList>
            <person name="Diorio-Toth L."/>
        </authorList>
    </citation>
    <scope>NUCLEOTIDE SEQUENCE</scope>
    <source>
        <strain evidence="10">GD03990</strain>
    </source>
</reference>